<sequence>MKRHDTMSQRVLTEVPTVVDVSRFESKKARLDSTSSNAMPESRVLHLRGLPPDVSESEVAMLAIPFGSIANMILTRKSCQALVEMDTLESAESMFGYYMTVCTPNLRGKYPIEMQFSKYSSLTNATTNNATLSAIEEANKQFVTFRCENEDSPKTVLHIHVEKSYNPMEIGYLPFFMAFKPFGRILRVVSFKKNDSRHAFLEFSNSLSAHVAKLLMNGVPLFPMECNFHILRTEFSRQSTLEIHREDNSSRDFVQNPWDESNGSYNNQLLGVNGANHLQTSHQSIKSDLDDLSEEKLSTMDPTFLSVLANRLIKPLLKAATTISGTQGDVLRTQAATLSGLTTLISESKNHHDTLPWPLIPSLPVQEIPHFTNHSMSISPVAFVSNLNTEKVNPDTLFILFGVYGDVLRVKILHNKRSTALVQFTDSTQALRAVNFLNGVSLYGKIIRCVLSKNSFINMPPTNLQNLTPDGENEIKTTCDYTGHKLHRFRRANSRNHFNICAPSKVLHITNLPESISDDTLKSVFENHTDCQVCGVKSFKAEKKMALMEFANLDDAISALIAMHNYPIEENMHIRVSFSKSPL</sequence>
<evidence type="ECO:0000256" key="1">
    <source>
        <dbReference type="PROSITE-ProRule" id="PRU00176"/>
    </source>
</evidence>
<proteinExistence type="predicted"/>
<protein>
    <submittedName>
        <fullName evidence="3">Polypyrimidine tract-binding protein isoform 1</fullName>
    </submittedName>
</protein>
<dbReference type="OrthoDB" id="296632at2759"/>
<dbReference type="InterPro" id="IPR035979">
    <property type="entry name" value="RBD_domain_sf"/>
</dbReference>
<dbReference type="CDD" id="cd12423">
    <property type="entry name" value="RRM3_PTBP1_like"/>
    <property type="match status" value="1"/>
</dbReference>
<dbReference type="Pfam" id="PF13893">
    <property type="entry name" value="RRM_5"/>
    <property type="match status" value="1"/>
</dbReference>
<dbReference type="PROSITE" id="PS50102">
    <property type="entry name" value="RRM"/>
    <property type="match status" value="2"/>
</dbReference>
<evidence type="ECO:0000313" key="4">
    <source>
        <dbReference type="Proteomes" id="UP000311919"/>
    </source>
</evidence>
<feature type="domain" description="RRM" evidence="2">
    <location>
        <begin position="505"/>
        <end position="581"/>
    </location>
</feature>
<gene>
    <name evidence="3" type="ORF">EWB00_006546</name>
</gene>
<dbReference type="CDD" id="cd12421">
    <property type="entry name" value="RRM1_PTBP1_hnRNPL_like"/>
    <property type="match status" value="1"/>
</dbReference>
<keyword evidence="4" id="KW-1185">Reference proteome</keyword>
<name>A0A4Z2CXX0_SCHJA</name>
<dbReference type="PANTHER" id="PTHR15592">
    <property type="entry name" value="MATRIN 3/NUCLEAR PROTEIN 220-RELATED"/>
    <property type="match status" value="1"/>
</dbReference>
<dbReference type="SUPFAM" id="SSF54928">
    <property type="entry name" value="RNA-binding domain, RBD"/>
    <property type="match status" value="3"/>
</dbReference>
<dbReference type="STRING" id="6182.A0A4Z2CXX0"/>
<accession>A0A4Z2CXX0</accession>
<dbReference type="InterPro" id="IPR000504">
    <property type="entry name" value="RRM_dom"/>
</dbReference>
<dbReference type="AlphaFoldDB" id="A0A4Z2CXX0"/>
<evidence type="ECO:0000313" key="3">
    <source>
        <dbReference type="EMBL" id="TNN09085.1"/>
    </source>
</evidence>
<dbReference type="EMBL" id="SKCS01000399">
    <property type="protein sequence ID" value="TNN09085.1"/>
    <property type="molecule type" value="Genomic_DNA"/>
</dbReference>
<dbReference type="InterPro" id="IPR055204">
    <property type="entry name" value="HNRNPL_RRM"/>
</dbReference>
<reference evidence="3 4" key="1">
    <citation type="submission" date="2019-03" db="EMBL/GenBank/DDBJ databases">
        <title>An improved genome assembly of the fluke Schistosoma japonicum.</title>
        <authorList>
            <person name="Hu W."/>
            <person name="Luo F."/>
            <person name="Yin M."/>
            <person name="Mo X."/>
            <person name="Sun C."/>
            <person name="Wu Q."/>
            <person name="Zhu B."/>
            <person name="Xiang M."/>
            <person name="Wang J."/>
            <person name="Wang Y."/>
            <person name="Zhang T."/>
            <person name="Xu B."/>
            <person name="Zheng H."/>
            <person name="Feng Z."/>
        </authorList>
    </citation>
    <scope>NUCLEOTIDE SEQUENCE [LARGE SCALE GENOMIC DNA]</scope>
    <source>
        <strain evidence="3">HuSjv2</strain>
        <tissue evidence="3">Worms</tissue>
    </source>
</reference>
<dbReference type="GO" id="GO:0003723">
    <property type="term" value="F:RNA binding"/>
    <property type="evidence" value="ECO:0007669"/>
    <property type="project" value="UniProtKB-UniRule"/>
</dbReference>
<dbReference type="InterPro" id="IPR006536">
    <property type="entry name" value="HnRNP-L/PTB"/>
</dbReference>
<organism evidence="3 4">
    <name type="scientific">Schistosoma japonicum</name>
    <name type="common">Blood fluke</name>
    <dbReference type="NCBI Taxonomy" id="6182"/>
    <lineage>
        <taxon>Eukaryota</taxon>
        <taxon>Metazoa</taxon>
        <taxon>Spiralia</taxon>
        <taxon>Lophotrochozoa</taxon>
        <taxon>Platyhelminthes</taxon>
        <taxon>Trematoda</taxon>
        <taxon>Digenea</taxon>
        <taxon>Strigeidida</taxon>
        <taxon>Schistosomatoidea</taxon>
        <taxon>Schistosomatidae</taxon>
        <taxon>Schistosoma</taxon>
    </lineage>
</organism>
<dbReference type="Pfam" id="PF22976">
    <property type="entry name" value="RRM_10"/>
    <property type="match status" value="1"/>
</dbReference>
<dbReference type="Gene3D" id="3.30.70.330">
    <property type="match status" value="4"/>
</dbReference>
<dbReference type="GO" id="GO:0006397">
    <property type="term" value="P:mRNA processing"/>
    <property type="evidence" value="ECO:0007669"/>
    <property type="project" value="InterPro"/>
</dbReference>
<evidence type="ECO:0000259" key="2">
    <source>
        <dbReference type="PROSITE" id="PS50102"/>
    </source>
</evidence>
<dbReference type="GO" id="GO:0005634">
    <property type="term" value="C:nucleus"/>
    <property type="evidence" value="ECO:0007669"/>
    <property type="project" value="InterPro"/>
</dbReference>
<dbReference type="InterPro" id="IPR012677">
    <property type="entry name" value="Nucleotide-bd_a/b_plait_sf"/>
</dbReference>
<feature type="domain" description="RRM" evidence="2">
    <location>
        <begin position="380"/>
        <end position="454"/>
    </location>
</feature>
<keyword evidence="1" id="KW-0694">RNA-binding</keyword>
<comment type="caution">
    <text evidence="3">The sequence shown here is derived from an EMBL/GenBank/DDBJ whole genome shotgun (WGS) entry which is preliminary data.</text>
</comment>
<dbReference type="SMART" id="SM00360">
    <property type="entry name" value="RRM"/>
    <property type="match status" value="4"/>
</dbReference>
<dbReference type="Proteomes" id="UP000311919">
    <property type="component" value="Unassembled WGS sequence"/>
</dbReference>
<dbReference type="NCBIfam" id="TIGR01649">
    <property type="entry name" value="hnRNP-L_PTB"/>
    <property type="match status" value="1"/>
</dbReference>